<evidence type="ECO:0000256" key="8">
    <source>
        <dbReference type="PROSITE-ProRule" id="PRU00023"/>
    </source>
</evidence>
<dbReference type="InterPro" id="IPR002110">
    <property type="entry name" value="Ankyrin_rpt"/>
</dbReference>
<dbReference type="EMBL" id="JALNTZ010000010">
    <property type="protein sequence ID" value="KAJ3639318.1"/>
    <property type="molecule type" value="Genomic_DNA"/>
</dbReference>
<dbReference type="Pfam" id="PF07714">
    <property type="entry name" value="PK_Tyr_Ser-Thr"/>
    <property type="match status" value="1"/>
</dbReference>
<dbReference type="InterPro" id="IPR050198">
    <property type="entry name" value="Non-receptor_tyrosine_kinases"/>
</dbReference>
<evidence type="ECO:0000313" key="15">
    <source>
        <dbReference type="Proteomes" id="UP001168821"/>
    </source>
</evidence>
<evidence type="ECO:0000256" key="6">
    <source>
        <dbReference type="ARBA" id="ARBA00023137"/>
    </source>
</evidence>
<dbReference type="InterPro" id="IPR036860">
    <property type="entry name" value="SH2_dom_sf"/>
</dbReference>
<reference evidence="14" key="1">
    <citation type="journal article" date="2023" name="G3 (Bethesda)">
        <title>Whole genome assemblies of Zophobas morio and Tenebrio molitor.</title>
        <authorList>
            <person name="Kaur S."/>
            <person name="Stinson S.A."/>
            <person name="diCenzo G.C."/>
        </authorList>
    </citation>
    <scope>NUCLEOTIDE SEQUENCE</scope>
    <source>
        <strain evidence="14">QUZm001</strain>
    </source>
</reference>
<dbReference type="GO" id="GO:0005524">
    <property type="term" value="F:ATP binding"/>
    <property type="evidence" value="ECO:0007669"/>
    <property type="project" value="UniProtKB-UniRule"/>
</dbReference>
<keyword evidence="9" id="KW-0727">SH2 domain</keyword>
<feature type="domain" description="SH2" evidence="12">
    <location>
        <begin position="286"/>
        <end position="376"/>
    </location>
</feature>
<dbReference type="InterPro" id="IPR008266">
    <property type="entry name" value="Tyr_kinase_AS"/>
</dbReference>
<evidence type="ECO:0000256" key="3">
    <source>
        <dbReference type="ARBA" id="ARBA00022741"/>
    </source>
</evidence>
<dbReference type="SUPFAM" id="SSF56112">
    <property type="entry name" value="Protein kinase-like (PK-like)"/>
    <property type="match status" value="1"/>
</dbReference>
<dbReference type="InterPro" id="IPR036770">
    <property type="entry name" value="Ankyrin_rpt-contain_sf"/>
</dbReference>
<dbReference type="PROSITE" id="PS00109">
    <property type="entry name" value="PROTEIN_KINASE_TYR"/>
    <property type="match status" value="1"/>
</dbReference>
<dbReference type="InterPro" id="IPR000980">
    <property type="entry name" value="SH2"/>
</dbReference>
<dbReference type="GO" id="GO:0004715">
    <property type="term" value="F:non-membrane spanning protein tyrosine kinase activity"/>
    <property type="evidence" value="ECO:0007669"/>
    <property type="project" value="UniProtKB-EC"/>
</dbReference>
<feature type="repeat" description="ANK" evidence="8">
    <location>
        <begin position="183"/>
        <end position="207"/>
    </location>
</feature>
<keyword evidence="1" id="KW-0597">Phosphoprotein</keyword>
<dbReference type="InterPro" id="IPR001245">
    <property type="entry name" value="Ser-Thr/Tyr_kinase_cat_dom"/>
</dbReference>
<keyword evidence="8" id="KW-0040">ANK repeat</keyword>
<protein>
    <recommendedName>
        <fullName evidence="11">Tyrosine-protein kinase</fullName>
        <ecNumber evidence="11">2.7.10.2</ecNumber>
    </recommendedName>
</protein>
<dbReference type="PROSITE" id="PS00107">
    <property type="entry name" value="PROTEIN_KINASE_ATP"/>
    <property type="match status" value="1"/>
</dbReference>
<feature type="binding site" evidence="10">
    <location>
        <position position="483"/>
    </location>
    <ligand>
        <name>ATP</name>
        <dbReference type="ChEBI" id="CHEBI:30616"/>
    </ligand>
</feature>
<dbReference type="SMART" id="SM00219">
    <property type="entry name" value="TyrKc"/>
    <property type="match status" value="1"/>
</dbReference>
<evidence type="ECO:0000259" key="12">
    <source>
        <dbReference type="PROSITE" id="PS50001"/>
    </source>
</evidence>
<dbReference type="GO" id="GO:0007165">
    <property type="term" value="P:signal transduction"/>
    <property type="evidence" value="ECO:0007669"/>
    <property type="project" value="UniProtKB-ARBA"/>
</dbReference>
<dbReference type="Pfam" id="PF12796">
    <property type="entry name" value="Ank_2"/>
    <property type="match status" value="1"/>
</dbReference>
<dbReference type="SUPFAM" id="SSF48403">
    <property type="entry name" value="Ankyrin repeat"/>
    <property type="match status" value="1"/>
</dbReference>
<dbReference type="GO" id="GO:0002009">
    <property type="term" value="P:morphogenesis of an epithelium"/>
    <property type="evidence" value="ECO:0007669"/>
    <property type="project" value="UniProtKB-ARBA"/>
</dbReference>
<keyword evidence="15" id="KW-1185">Reference proteome</keyword>
<dbReference type="Gene3D" id="1.10.510.10">
    <property type="entry name" value="Transferase(Phosphotransferase) domain 1"/>
    <property type="match status" value="1"/>
</dbReference>
<dbReference type="GO" id="GO:0071944">
    <property type="term" value="C:cell periphery"/>
    <property type="evidence" value="ECO:0007669"/>
    <property type="project" value="UniProtKB-ARBA"/>
</dbReference>
<organism evidence="14 15">
    <name type="scientific">Zophobas morio</name>
    <dbReference type="NCBI Taxonomy" id="2755281"/>
    <lineage>
        <taxon>Eukaryota</taxon>
        <taxon>Metazoa</taxon>
        <taxon>Ecdysozoa</taxon>
        <taxon>Arthropoda</taxon>
        <taxon>Hexapoda</taxon>
        <taxon>Insecta</taxon>
        <taxon>Pterygota</taxon>
        <taxon>Neoptera</taxon>
        <taxon>Endopterygota</taxon>
        <taxon>Coleoptera</taxon>
        <taxon>Polyphaga</taxon>
        <taxon>Cucujiformia</taxon>
        <taxon>Tenebrionidae</taxon>
        <taxon>Zophobas</taxon>
    </lineage>
</organism>
<dbReference type="PROSITE" id="PS50088">
    <property type="entry name" value="ANK_REPEAT"/>
    <property type="match status" value="3"/>
</dbReference>
<dbReference type="PRINTS" id="PR00401">
    <property type="entry name" value="SH2DOMAIN"/>
</dbReference>
<evidence type="ECO:0000256" key="7">
    <source>
        <dbReference type="ARBA" id="ARBA00051245"/>
    </source>
</evidence>
<feature type="repeat" description="ANK" evidence="8">
    <location>
        <begin position="218"/>
        <end position="250"/>
    </location>
</feature>
<evidence type="ECO:0000256" key="11">
    <source>
        <dbReference type="RuleBase" id="RU362096"/>
    </source>
</evidence>
<keyword evidence="2 11" id="KW-0808">Transferase</keyword>
<dbReference type="InterPro" id="IPR017441">
    <property type="entry name" value="Protein_kinase_ATP_BS"/>
</dbReference>
<gene>
    <name evidence="14" type="ORF">Zmor_002683</name>
</gene>
<dbReference type="Gene3D" id="1.25.40.20">
    <property type="entry name" value="Ankyrin repeat-containing domain"/>
    <property type="match status" value="2"/>
</dbReference>
<dbReference type="InterPro" id="IPR020635">
    <property type="entry name" value="Tyr_kinase_cat_dom"/>
</dbReference>
<evidence type="ECO:0000256" key="2">
    <source>
        <dbReference type="ARBA" id="ARBA00022679"/>
    </source>
</evidence>
<dbReference type="EC" id="2.7.10.2" evidence="11"/>
<dbReference type="FunFam" id="1.10.510.10:FF:000027">
    <property type="entry name" value="Receptor protein-tyrosine kinase"/>
    <property type="match status" value="1"/>
</dbReference>
<evidence type="ECO:0000313" key="14">
    <source>
        <dbReference type="EMBL" id="KAJ3639318.1"/>
    </source>
</evidence>
<name>A0AA38HK81_9CUCU</name>
<sequence>MSKDEDIFWYHGKLSREAAENILNEDGRPDGSFLVRESNSSSGDFVLSVRHNNDVSHFQIRRHTEDAFFSIDESTKIHGLESLIEHYVNTKGVLSEGLSLTVPVKGDAPPDNSRRHGRTNLLHRATSQGNYTIVSELLKTGYRHEAKNQNGQTAVHLASMNGKDDILRKLIEYGASVNLRDTAGYTPLHYACQNNYASTVRLLVQVGNANIQSRNTETGAVPLHESASRGHKEVVKELLSLNAPVNPRDQENRLPSHLARKNGFIECAEILENYQCPAPRTHKSQWYHGTLDRSEAETIIKQFNTKDGTFLVRWSDRNKEPVLTLISENLFYNYIIRKQDDYLFIDNGPYLESLEHIVEYYSFIPDGLPTVLQTPVPPKPKPPLPEFSTIPRQKKKSGGVKSQQDILNITESQSLKYPSQFQNIQFTTNFSNNNNYMTNENEEDYIPLEQLHLGNVIGEGEFGSVYKGTYTKRNNEVINVAIKTLRNEQIETNRGAFLSEAHVMMKLNHHCVVKLIGLSVGRPLLMVQELVALGSMLHYIILYKDRINPDYEFKIWAAQIACGMNYLEEQRFIHRDLAARNILLASQHQAKISDFGLSRALGTDHEYYRAMQGGKWPLKWYAPESYNYGQFSHKSDVWSFGVTIWEMYSFGDVPYGEMKGSDAIKVIEDGDRLKQPEACPDRIYEVMMKCWEYDAENRPTFKELLDFFSSDSDYMNIRELLPEANLA</sequence>
<evidence type="ECO:0000259" key="13">
    <source>
        <dbReference type="PROSITE" id="PS50011"/>
    </source>
</evidence>
<evidence type="ECO:0000256" key="5">
    <source>
        <dbReference type="ARBA" id="ARBA00022840"/>
    </source>
</evidence>
<dbReference type="Gene3D" id="3.30.200.20">
    <property type="entry name" value="Phosphorylase Kinase, domain 1"/>
    <property type="match status" value="1"/>
</dbReference>
<comment type="caution">
    <text evidence="14">The sequence shown here is derived from an EMBL/GenBank/DDBJ whole genome shotgun (WGS) entry which is preliminary data.</text>
</comment>
<dbReference type="Gene3D" id="3.30.505.10">
    <property type="entry name" value="SH2 domain"/>
    <property type="match status" value="2"/>
</dbReference>
<dbReference type="PRINTS" id="PR00109">
    <property type="entry name" value="TYRKINASE"/>
</dbReference>
<dbReference type="PROSITE" id="PS50011">
    <property type="entry name" value="PROTEIN_KINASE_DOM"/>
    <property type="match status" value="1"/>
</dbReference>
<feature type="repeat" description="ANK" evidence="8">
    <location>
        <begin position="150"/>
        <end position="182"/>
    </location>
</feature>
<feature type="domain" description="SH2" evidence="12">
    <location>
        <begin position="9"/>
        <end position="104"/>
    </location>
</feature>
<accession>A0AA38HK81</accession>
<dbReference type="PANTHER" id="PTHR24418">
    <property type="entry name" value="TYROSINE-PROTEIN KINASE"/>
    <property type="match status" value="1"/>
</dbReference>
<dbReference type="Pfam" id="PF00023">
    <property type="entry name" value="Ank"/>
    <property type="match status" value="1"/>
</dbReference>
<evidence type="ECO:0000256" key="10">
    <source>
        <dbReference type="PROSITE-ProRule" id="PRU10141"/>
    </source>
</evidence>
<evidence type="ECO:0000256" key="1">
    <source>
        <dbReference type="ARBA" id="ARBA00022553"/>
    </source>
</evidence>
<keyword evidence="3 10" id="KW-0547">Nucleotide-binding</keyword>
<dbReference type="PROSITE" id="PS50001">
    <property type="entry name" value="SH2"/>
    <property type="match status" value="2"/>
</dbReference>
<dbReference type="SUPFAM" id="SSF55550">
    <property type="entry name" value="SH2 domain"/>
    <property type="match status" value="2"/>
</dbReference>
<comment type="catalytic activity">
    <reaction evidence="7 11">
        <text>L-tyrosyl-[protein] + ATP = O-phospho-L-tyrosyl-[protein] + ADP + H(+)</text>
        <dbReference type="Rhea" id="RHEA:10596"/>
        <dbReference type="Rhea" id="RHEA-COMP:10136"/>
        <dbReference type="Rhea" id="RHEA-COMP:20101"/>
        <dbReference type="ChEBI" id="CHEBI:15378"/>
        <dbReference type="ChEBI" id="CHEBI:30616"/>
        <dbReference type="ChEBI" id="CHEBI:46858"/>
        <dbReference type="ChEBI" id="CHEBI:61978"/>
        <dbReference type="ChEBI" id="CHEBI:456216"/>
        <dbReference type="EC" id="2.7.10.2"/>
    </reaction>
</comment>
<dbReference type="SMART" id="SM00252">
    <property type="entry name" value="SH2"/>
    <property type="match status" value="2"/>
</dbReference>
<keyword evidence="6 11" id="KW-0829">Tyrosine-protein kinase</keyword>
<dbReference type="PROSITE" id="PS50297">
    <property type="entry name" value="ANK_REP_REGION"/>
    <property type="match status" value="3"/>
</dbReference>
<keyword evidence="5 10" id="KW-0067">ATP-binding</keyword>
<proteinExistence type="inferred from homology"/>
<feature type="domain" description="Protein kinase" evidence="13">
    <location>
        <begin position="451"/>
        <end position="715"/>
    </location>
</feature>
<dbReference type="InterPro" id="IPR011009">
    <property type="entry name" value="Kinase-like_dom_sf"/>
</dbReference>
<evidence type="ECO:0000256" key="4">
    <source>
        <dbReference type="ARBA" id="ARBA00022777"/>
    </source>
</evidence>
<comment type="similarity">
    <text evidence="11">Belongs to the protein kinase superfamily. Tyr protein kinase family.</text>
</comment>
<dbReference type="Pfam" id="PF00017">
    <property type="entry name" value="SH2"/>
    <property type="match status" value="2"/>
</dbReference>
<dbReference type="InterPro" id="IPR000719">
    <property type="entry name" value="Prot_kinase_dom"/>
</dbReference>
<keyword evidence="4 11" id="KW-0418">Kinase</keyword>
<dbReference type="Proteomes" id="UP001168821">
    <property type="component" value="Unassembled WGS sequence"/>
</dbReference>
<dbReference type="AlphaFoldDB" id="A0AA38HK81"/>
<dbReference type="SMART" id="SM00248">
    <property type="entry name" value="ANK"/>
    <property type="match status" value="4"/>
</dbReference>
<evidence type="ECO:0000256" key="9">
    <source>
        <dbReference type="PROSITE-ProRule" id="PRU00191"/>
    </source>
</evidence>